<dbReference type="PANTHER" id="PTHR11351:SF31">
    <property type="entry name" value="DESATURASE 1, ISOFORM A-RELATED"/>
    <property type="match status" value="1"/>
</dbReference>
<feature type="transmembrane region" description="Helical" evidence="12">
    <location>
        <begin position="57"/>
        <end position="80"/>
    </location>
</feature>
<evidence type="ECO:0000259" key="13">
    <source>
        <dbReference type="Pfam" id="PF00487"/>
    </source>
</evidence>
<keyword evidence="15" id="KW-1185">Reference proteome</keyword>
<sequence length="331" mass="36891">MTDTSSRQLAYERAYQVKSLTGLDTADPIEGRVVWDPLRSLWNAGMLLAALAQAPLYITWGAVAVFLALSAITMCAGHSVGFHRRLIHRSFECPKWLERLLVWLGIAVGMGGPIWTIRLHDSRDWAQRQPACHAILAHKKAMWLDGLLYLHGRLKLRHPPHFEPGPGISDDPFYRFLDRTWMLHQIPIGLALYAVGGWPWVVWGVFVRVSLCTTMHWLISYLAHTRGPQDWTVDGAVIQAHNVPLLAIPTMGESWHNNHHAFPGSARHGLYPGQIDLGWWFIKLLAFLGLAWDIRVPANLPPRPGITPVSARALSVAAPGQAELSLKPAAG</sequence>
<evidence type="ECO:0000256" key="2">
    <source>
        <dbReference type="ARBA" id="ARBA00008749"/>
    </source>
</evidence>
<evidence type="ECO:0000256" key="9">
    <source>
        <dbReference type="ARBA" id="ARBA00023098"/>
    </source>
</evidence>
<dbReference type="GO" id="GO:0006633">
    <property type="term" value="P:fatty acid biosynthetic process"/>
    <property type="evidence" value="ECO:0007669"/>
    <property type="project" value="UniProtKB-KW"/>
</dbReference>
<protein>
    <submittedName>
        <fullName evidence="14">Acyl-CoA desaturase</fullName>
    </submittedName>
</protein>
<dbReference type="Pfam" id="PF00487">
    <property type="entry name" value="FA_desaturase"/>
    <property type="match status" value="1"/>
</dbReference>
<reference evidence="14 15" key="1">
    <citation type="submission" date="2019-06" db="EMBL/GenBank/DDBJ databases">
        <title>New taxonomy in bacterial strain CC-CFT640, isolated from vineyard.</title>
        <authorList>
            <person name="Lin S.-Y."/>
            <person name="Tsai C.-F."/>
            <person name="Young C.-C."/>
        </authorList>
    </citation>
    <scope>NUCLEOTIDE SEQUENCE [LARGE SCALE GENOMIC DNA]</scope>
    <source>
        <strain evidence="14 15">CC-CFT640</strain>
    </source>
</reference>
<proteinExistence type="inferred from homology"/>
<dbReference type="GO" id="GO:0016020">
    <property type="term" value="C:membrane"/>
    <property type="evidence" value="ECO:0007669"/>
    <property type="project" value="UniProtKB-SubCell"/>
</dbReference>
<evidence type="ECO:0000256" key="7">
    <source>
        <dbReference type="ARBA" id="ARBA00023002"/>
    </source>
</evidence>
<comment type="similarity">
    <text evidence="2">Belongs to the fatty acid desaturase type 2 family.</text>
</comment>
<dbReference type="CDD" id="cd03505">
    <property type="entry name" value="Delta9-FADS-like"/>
    <property type="match status" value="1"/>
</dbReference>
<dbReference type="EMBL" id="VDUZ01000004">
    <property type="protein sequence ID" value="TXL80337.1"/>
    <property type="molecule type" value="Genomic_DNA"/>
</dbReference>
<organism evidence="14 15">
    <name type="scientific">Vineibacter terrae</name>
    <dbReference type="NCBI Taxonomy" id="2586908"/>
    <lineage>
        <taxon>Bacteria</taxon>
        <taxon>Pseudomonadati</taxon>
        <taxon>Pseudomonadota</taxon>
        <taxon>Alphaproteobacteria</taxon>
        <taxon>Hyphomicrobiales</taxon>
        <taxon>Vineibacter</taxon>
    </lineage>
</organism>
<keyword evidence="3" id="KW-0444">Lipid biosynthesis</keyword>
<dbReference type="GO" id="GO:0016717">
    <property type="term" value="F:oxidoreductase activity, acting on paired donors, with oxidation of a pair of donors resulting in the reduction of molecular oxygen to two molecules of water"/>
    <property type="evidence" value="ECO:0007669"/>
    <property type="project" value="InterPro"/>
</dbReference>
<dbReference type="Proteomes" id="UP000321638">
    <property type="component" value="Unassembled WGS sequence"/>
</dbReference>
<name>A0A5C8PTU9_9HYPH</name>
<keyword evidence="6 12" id="KW-1133">Transmembrane helix</keyword>
<evidence type="ECO:0000313" key="15">
    <source>
        <dbReference type="Proteomes" id="UP000321638"/>
    </source>
</evidence>
<evidence type="ECO:0000256" key="11">
    <source>
        <dbReference type="ARBA" id="ARBA00023160"/>
    </source>
</evidence>
<evidence type="ECO:0000256" key="5">
    <source>
        <dbReference type="ARBA" id="ARBA00022832"/>
    </source>
</evidence>
<evidence type="ECO:0000256" key="1">
    <source>
        <dbReference type="ARBA" id="ARBA00004141"/>
    </source>
</evidence>
<feature type="transmembrane region" description="Helical" evidence="12">
    <location>
        <begin position="100"/>
        <end position="117"/>
    </location>
</feature>
<comment type="caution">
    <text evidence="14">The sequence shown here is derived from an EMBL/GenBank/DDBJ whole genome shotgun (WGS) entry which is preliminary data.</text>
</comment>
<evidence type="ECO:0000256" key="12">
    <source>
        <dbReference type="SAM" id="Phobius"/>
    </source>
</evidence>
<keyword evidence="8" id="KW-0408">Iron</keyword>
<keyword evidence="11" id="KW-0275">Fatty acid biosynthesis</keyword>
<keyword evidence="9" id="KW-0443">Lipid metabolism</keyword>
<keyword evidence="10 12" id="KW-0472">Membrane</keyword>
<accession>A0A5C8PTU9</accession>
<dbReference type="RefSeq" id="WP_147845752.1">
    <property type="nucleotide sequence ID" value="NZ_VDUZ01000004.1"/>
</dbReference>
<evidence type="ECO:0000256" key="6">
    <source>
        <dbReference type="ARBA" id="ARBA00022989"/>
    </source>
</evidence>
<keyword evidence="4 12" id="KW-0812">Transmembrane</keyword>
<evidence type="ECO:0000313" key="14">
    <source>
        <dbReference type="EMBL" id="TXL80337.1"/>
    </source>
</evidence>
<dbReference type="AlphaFoldDB" id="A0A5C8PTU9"/>
<dbReference type="PANTHER" id="PTHR11351">
    <property type="entry name" value="ACYL-COA DESATURASE"/>
    <property type="match status" value="1"/>
</dbReference>
<feature type="domain" description="Fatty acid desaturase" evidence="13">
    <location>
        <begin position="59"/>
        <end position="267"/>
    </location>
</feature>
<dbReference type="InterPro" id="IPR015876">
    <property type="entry name" value="Acyl-CoA_DS"/>
</dbReference>
<evidence type="ECO:0000256" key="4">
    <source>
        <dbReference type="ARBA" id="ARBA00022692"/>
    </source>
</evidence>
<dbReference type="InterPro" id="IPR005804">
    <property type="entry name" value="FA_desaturase_dom"/>
</dbReference>
<comment type="subcellular location">
    <subcellularLocation>
        <location evidence="1">Membrane</location>
        <topology evidence="1">Multi-pass membrane protein</topology>
    </subcellularLocation>
</comment>
<evidence type="ECO:0000256" key="3">
    <source>
        <dbReference type="ARBA" id="ARBA00022516"/>
    </source>
</evidence>
<dbReference type="OrthoDB" id="19906at2"/>
<keyword evidence="7" id="KW-0560">Oxidoreductase</keyword>
<keyword evidence="5" id="KW-0276">Fatty acid metabolism</keyword>
<evidence type="ECO:0000256" key="10">
    <source>
        <dbReference type="ARBA" id="ARBA00023136"/>
    </source>
</evidence>
<evidence type="ECO:0000256" key="8">
    <source>
        <dbReference type="ARBA" id="ARBA00023004"/>
    </source>
</evidence>
<gene>
    <name evidence="14" type="ORF">FHP25_04705</name>
</gene>